<dbReference type="PROSITE" id="PS51900">
    <property type="entry name" value="CB"/>
    <property type="match status" value="1"/>
</dbReference>
<dbReference type="Pfam" id="PF00589">
    <property type="entry name" value="Phage_integrase"/>
    <property type="match status" value="1"/>
</dbReference>
<dbReference type="InterPro" id="IPR044068">
    <property type="entry name" value="CB"/>
</dbReference>
<evidence type="ECO:0000256" key="2">
    <source>
        <dbReference type="ARBA" id="ARBA00023125"/>
    </source>
</evidence>
<dbReference type="CDD" id="cd01189">
    <property type="entry name" value="INT_ICEBs1_C_like"/>
    <property type="match status" value="1"/>
</dbReference>
<evidence type="ECO:0000313" key="8">
    <source>
        <dbReference type="Proteomes" id="UP000236197"/>
    </source>
</evidence>
<dbReference type="InterPro" id="IPR002104">
    <property type="entry name" value="Integrase_catalytic"/>
</dbReference>
<evidence type="ECO:0000256" key="4">
    <source>
        <dbReference type="PROSITE-ProRule" id="PRU01248"/>
    </source>
</evidence>
<evidence type="ECO:0000256" key="3">
    <source>
        <dbReference type="ARBA" id="ARBA00023172"/>
    </source>
</evidence>
<keyword evidence="8" id="KW-1185">Reference proteome</keyword>
<proteinExistence type="inferred from homology"/>
<dbReference type="GO" id="GO:0015074">
    <property type="term" value="P:DNA integration"/>
    <property type="evidence" value="ECO:0007669"/>
    <property type="project" value="InterPro"/>
</dbReference>
<dbReference type="SUPFAM" id="SSF56349">
    <property type="entry name" value="DNA breaking-rejoining enzymes"/>
    <property type="match status" value="1"/>
</dbReference>
<dbReference type="EMBL" id="PPEK01000007">
    <property type="protein sequence ID" value="PNV67529.1"/>
    <property type="molecule type" value="Genomic_DNA"/>
</dbReference>
<keyword evidence="2 4" id="KW-0238">DNA-binding</keyword>
<dbReference type="InterPro" id="IPR013762">
    <property type="entry name" value="Integrase-like_cat_sf"/>
</dbReference>
<keyword evidence="3" id="KW-0233">DNA recombination</keyword>
<reference evidence="8" key="1">
    <citation type="submission" date="2018-01" db="EMBL/GenBank/DDBJ databases">
        <title>Rubneribacter badeniensis gen. nov., sp. nov., and Colonibacter rubneri, gen. nov., sp. nov., WGS of new members of the Eggerthellaceae.</title>
        <authorList>
            <person name="Danylec N."/>
            <person name="Stoll D.A."/>
            <person name="Doetsch A."/>
            <person name="Kulling S.E."/>
            <person name="Huch M."/>
        </authorList>
    </citation>
    <scope>NUCLEOTIDE SEQUENCE [LARGE SCALE GENOMIC DNA]</scope>
    <source>
        <strain evidence="8">ResAG-96</strain>
    </source>
</reference>
<comment type="similarity">
    <text evidence="1">Belongs to the 'phage' integrase family.</text>
</comment>
<dbReference type="AlphaFoldDB" id="A0A2K2UB71"/>
<dbReference type="InterPro" id="IPR010998">
    <property type="entry name" value="Integrase_recombinase_N"/>
</dbReference>
<dbReference type="GO" id="GO:0003677">
    <property type="term" value="F:DNA binding"/>
    <property type="evidence" value="ECO:0007669"/>
    <property type="project" value="UniProtKB-UniRule"/>
</dbReference>
<comment type="caution">
    <text evidence="7">The sequence shown here is derived from an EMBL/GenBank/DDBJ whole genome shotgun (WGS) entry which is preliminary data.</text>
</comment>
<evidence type="ECO:0000259" key="5">
    <source>
        <dbReference type="PROSITE" id="PS51898"/>
    </source>
</evidence>
<evidence type="ECO:0000256" key="1">
    <source>
        <dbReference type="ARBA" id="ARBA00008857"/>
    </source>
</evidence>
<sequence>MAKGDGSITEVRRGVWRVRIDFGTNPVTGKRTVVSRNVHGTKAEARKVRDQIRREHESGLTVDGDKLTFREFADSWHSSRVDAGEVSSIRLDRERNQIKLLSGYIGDQRLRDITPQTVESLYAAIRRDKVKARGKCSGTTMNQIHKLLKQIMKKAVDFELILRNPCDRVRAPRCETPERRSLTVDEGIRLLECVGREDAEAYAALTDKEARQTERGNLFGRSYLRGLSRVGNVVAVRIGLATGMRRGEVFGLTWGSVALNQAGISSISVRQAITAKGELKAPKGKDESSIRVLSIDACTADHMREWKMRQALELLKLGIKQNDSTPVCCSDKGGYMNLANFERWWRIFRNKYGFDDLKFHELRHTQATQLLANGYDVKTVQTRMGHASATLTLNQYAHAIPENDESAARFIGDLFTAKPVKGRLIELKTA</sequence>
<accession>A0A2K2UB71</accession>
<dbReference type="OrthoDB" id="3175606at2"/>
<dbReference type="InterPro" id="IPR011010">
    <property type="entry name" value="DNA_brk_join_enz"/>
</dbReference>
<dbReference type="PANTHER" id="PTHR30349">
    <property type="entry name" value="PHAGE INTEGRASE-RELATED"/>
    <property type="match status" value="1"/>
</dbReference>
<gene>
    <name evidence="7" type="ORF">C2L71_06835</name>
</gene>
<name>A0A2K2UB71_9ACTN</name>
<dbReference type="RefSeq" id="WP_103265040.1">
    <property type="nucleotide sequence ID" value="NZ_CABMLE010000007.1"/>
</dbReference>
<dbReference type="InterPro" id="IPR050090">
    <property type="entry name" value="Tyrosine_recombinase_XerCD"/>
</dbReference>
<dbReference type="Proteomes" id="UP000236197">
    <property type="component" value="Unassembled WGS sequence"/>
</dbReference>
<evidence type="ECO:0000313" key="7">
    <source>
        <dbReference type="EMBL" id="PNV67529.1"/>
    </source>
</evidence>
<dbReference type="PANTHER" id="PTHR30349:SF64">
    <property type="entry name" value="PROPHAGE INTEGRASE INTD-RELATED"/>
    <property type="match status" value="1"/>
</dbReference>
<feature type="domain" description="Tyr recombinase" evidence="5">
    <location>
        <begin position="177"/>
        <end position="409"/>
    </location>
</feature>
<feature type="domain" description="Core-binding (CB)" evidence="6">
    <location>
        <begin position="67"/>
        <end position="156"/>
    </location>
</feature>
<protein>
    <submittedName>
        <fullName evidence="7">Site-specific integrase</fullName>
    </submittedName>
</protein>
<evidence type="ECO:0000259" key="6">
    <source>
        <dbReference type="PROSITE" id="PS51900"/>
    </source>
</evidence>
<dbReference type="Gene3D" id="1.10.150.130">
    <property type="match status" value="1"/>
</dbReference>
<organism evidence="7 8">
    <name type="scientific">Enteroscipio rubneri</name>
    <dbReference type="NCBI Taxonomy" id="2070686"/>
    <lineage>
        <taxon>Bacteria</taxon>
        <taxon>Bacillati</taxon>
        <taxon>Actinomycetota</taxon>
        <taxon>Coriobacteriia</taxon>
        <taxon>Eggerthellales</taxon>
        <taxon>Eggerthellaceae</taxon>
        <taxon>Enteroscipio</taxon>
    </lineage>
</organism>
<dbReference type="Gene3D" id="1.10.443.10">
    <property type="entry name" value="Intergrase catalytic core"/>
    <property type="match status" value="1"/>
</dbReference>
<dbReference type="PROSITE" id="PS51898">
    <property type="entry name" value="TYR_RECOMBINASE"/>
    <property type="match status" value="1"/>
</dbReference>
<dbReference type="GO" id="GO:0006310">
    <property type="term" value="P:DNA recombination"/>
    <property type="evidence" value="ECO:0007669"/>
    <property type="project" value="UniProtKB-KW"/>
</dbReference>